<dbReference type="RefSeq" id="WP_072780772.1">
    <property type="nucleotide sequence ID" value="NZ_CP045292.1"/>
</dbReference>
<accession>A0A1M6C4A9</accession>
<reference evidence="1 2" key="1">
    <citation type="submission" date="2016-11" db="EMBL/GenBank/DDBJ databases">
        <authorList>
            <person name="Jaros S."/>
            <person name="Januszkiewicz K."/>
            <person name="Wedrychowicz H."/>
        </authorList>
    </citation>
    <scope>NUCLEOTIDE SEQUENCE [LARGE SCALE GENOMIC DNA]</scope>
    <source>
        <strain evidence="1 2">DSM 22807</strain>
    </source>
</reference>
<proteinExistence type="predicted"/>
<keyword evidence="2" id="KW-1185">Reference proteome</keyword>
<evidence type="ECO:0000313" key="2">
    <source>
        <dbReference type="Proteomes" id="UP000184232"/>
    </source>
</evidence>
<dbReference type="EMBL" id="FQZH01000001">
    <property type="protein sequence ID" value="SHI55895.1"/>
    <property type="molecule type" value="Genomic_DNA"/>
</dbReference>
<evidence type="ECO:0000313" key="1">
    <source>
        <dbReference type="EMBL" id="SHI55895.1"/>
    </source>
</evidence>
<name>A0A1M6C4A9_9FLAO</name>
<gene>
    <name evidence="1" type="ORF">SAMN05444337_0277</name>
</gene>
<dbReference type="AlphaFoldDB" id="A0A1M6C4A9"/>
<protein>
    <submittedName>
        <fullName evidence="1">Uncharacterized protein</fullName>
    </submittedName>
</protein>
<sequence length="154" mass="18133">MIRTKDHSVIKEGLLTAQETQLFIKEMEEKCMEVDFIGLIEILNKYSLKNINQEDYNDFISQALKEHQFWHENAMEIKINSVQSFESKCIACSFGKTIKAFSVEFRKMNETKLPGRIVYQKSFALNFEINNNELIDFGWCNAFLEQEEMKVLLE</sequence>
<dbReference type="OrthoDB" id="1377160at2"/>
<organism evidence="1 2">
    <name type="scientific">Flavobacterium haoranii</name>
    <dbReference type="NCBI Taxonomy" id="683124"/>
    <lineage>
        <taxon>Bacteria</taxon>
        <taxon>Pseudomonadati</taxon>
        <taxon>Bacteroidota</taxon>
        <taxon>Flavobacteriia</taxon>
        <taxon>Flavobacteriales</taxon>
        <taxon>Flavobacteriaceae</taxon>
        <taxon>Flavobacterium</taxon>
    </lineage>
</organism>
<dbReference type="Proteomes" id="UP000184232">
    <property type="component" value="Unassembled WGS sequence"/>
</dbReference>
<dbReference type="STRING" id="683124.SAMN05444337_0277"/>